<dbReference type="EMBL" id="BAAADQ010000012">
    <property type="protein sequence ID" value="GAA0545845.1"/>
    <property type="molecule type" value="Genomic_DNA"/>
</dbReference>
<dbReference type="PANTHER" id="PTHR43000">
    <property type="entry name" value="DTDP-D-GLUCOSE 4,6-DEHYDRATASE-RELATED"/>
    <property type="match status" value="1"/>
</dbReference>
<evidence type="ECO:0000313" key="4">
    <source>
        <dbReference type="Proteomes" id="UP001501425"/>
    </source>
</evidence>
<dbReference type="Proteomes" id="UP001501425">
    <property type="component" value="Unassembled WGS sequence"/>
</dbReference>
<reference evidence="3" key="2">
    <citation type="submission" date="2023-12" db="EMBL/GenBank/DDBJ databases">
        <authorList>
            <person name="Sun Q."/>
            <person name="Inoue M."/>
        </authorList>
    </citation>
    <scope>NUCLEOTIDE SEQUENCE</scope>
    <source>
        <strain evidence="3">JCM 14265</strain>
    </source>
</reference>
<comment type="caution">
    <text evidence="3">The sequence shown here is derived from an EMBL/GenBank/DDBJ whole genome shotgun (WGS) entry which is preliminary data.</text>
</comment>
<feature type="domain" description="NAD-dependent epimerase/dehydratase" evidence="2">
    <location>
        <begin position="26"/>
        <end position="228"/>
    </location>
</feature>
<gene>
    <name evidence="3" type="primary">rfbB</name>
    <name evidence="3" type="ORF">GCM10008994_20960</name>
</gene>
<evidence type="ECO:0000313" key="3">
    <source>
        <dbReference type="EMBL" id="GAA0545845.1"/>
    </source>
</evidence>
<accession>A0AAV3STZ9</accession>
<organism evidence="3 4">
    <name type="scientific">Halorubrum ejinorense</name>
    <dbReference type="NCBI Taxonomy" id="425309"/>
    <lineage>
        <taxon>Archaea</taxon>
        <taxon>Methanobacteriati</taxon>
        <taxon>Methanobacteriota</taxon>
        <taxon>Stenosarchaea group</taxon>
        <taxon>Halobacteria</taxon>
        <taxon>Halobacteriales</taxon>
        <taxon>Haloferacaceae</taxon>
        <taxon>Halorubrum</taxon>
    </lineage>
</organism>
<dbReference type="SUPFAM" id="SSF51735">
    <property type="entry name" value="NAD(P)-binding Rossmann-fold domains"/>
    <property type="match status" value="1"/>
</dbReference>
<reference evidence="3" key="1">
    <citation type="journal article" date="2014" name="Int. J. Syst. Evol. Microbiol.">
        <title>Complete genome sequence of Corynebacterium casei LMG S-19264T (=DSM 44701T), isolated from a smear-ripened cheese.</title>
        <authorList>
            <consortium name="US DOE Joint Genome Institute (JGI-PGF)"/>
            <person name="Walter F."/>
            <person name="Albersmeier A."/>
            <person name="Kalinowski J."/>
            <person name="Ruckert C."/>
        </authorList>
    </citation>
    <scope>NUCLEOTIDE SEQUENCE</scope>
    <source>
        <strain evidence="3">JCM 14265</strain>
    </source>
</reference>
<dbReference type="InterPro" id="IPR036291">
    <property type="entry name" value="NAD(P)-bd_dom_sf"/>
</dbReference>
<sequence>MAEGGRETVCFDRDAGDSDRLREWYFEDARERIDEVEGDVSDPEDLREAVERYDVDRIVHAATITPTPEAERDQARTILDVNLLGTANVLDAARDAGVDRVVYISSGAVYRNNSELEAIDEYDSLDLDGLYPISKHGSEQLCRLYEDRYGLETVTARLGWVYGHMERPTGSRQHMSSVYNAMRAAIEGENIRINDPDRLRDWTHSRDVARGLQTLLAADSLGEPVYNLTAGEGYPMRQVVDRIADLFEGIKTRRVDSRLEANVPVSSSSRRGHLRTTRLSRETGFTPKLSLEEGLAEYRDWFRRAQSAGVL</sequence>
<dbReference type="AlphaFoldDB" id="A0AAV3STZ9"/>
<name>A0AAV3STZ9_9EURY</name>
<evidence type="ECO:0000256" key="1">
    <source>
        <dbReference type="ARBA" id="ARBA00007637"/>
    </source>
</evidence>
<dbReference type="Gene3D" id="3.40.50.720">
    <property type="entry name" value="NAD(P)-binding Rossmann-like Domain"/>
    <property type="match status" value="1"/>
</dbReference>
<dbReference type="InterPro" id="IPR001509">
    <property type="entry name" value="Epimerase_deHydtase"/>
</dbReference>
<comment type="similarity">
    <text evidence="1">Belongs to the NAD(P)-dependent epimerase/dehydratase family.</text>
</comment>
<evidence type="ECO:0000259" key="2">
    <source>
        <dbReference type="Pfam" id="PF01370"/>
    </source>
</evidence>
<proteinExistence type="inferred from homology"/>
<protein>
    <submittedName>
        <fullName evidence="3">dTDP-glucose 4,6-dehydratase</fullName>
    </submittedName>
</protein>
<dbReference type="Pfam" id="PF01370">
    <property type="entry name" value="Epimerase"/>
    <property type="match status" value="1"/>
</dbReference>